<reference evidence="1 2" key="1">
    <citation type="journal article" date="2011" name="PLoS ONE">
        <title>The entomopathogenic bacterial endosymbionts xenorhabdus and photorhabdus: convergent lifestyles from divergent genomes.</title>
        <authorList>
            <person name="Chaston J.M."/>
            <person name="Suen G."/>
            <person name="Tucker S.L."/>
            <person name="Andersen A.W."/>
            <person name="Bhasin A."/>
            <person name="Bode E."/>
            <person name="Bode H.B."/>
            <person name="Brachmann A.O."/>
            <person name="Cowles C.E."/>
            <person name="Cowles K.N."/>
            <person name="Darby C."/>
            <person name="de Leon L."/>
            <person name="Drace K."/>
            <person name="Du Z."/>
            <person name="Givaudan A."/>
            <person name="Herbert Tran E.E."/>
            <person name="Jewell K.A."/>
            <person name="Knack J.J."/>
            <person name="Krasomil-Osterfeld K.C."/>
            <person name="Kukor R."/>
            <person name="Lanois A."/>
            <person name="Latreille P."/>
            <person name="Leimgruber N.K."/>
            <person name="Lipke C.M."/>
            <person name="Liu R."/>
            <person name="Lu X."/>
            <person name="Martens E.C."/>
            <person name="Marri P.R."/>
            <person name="Medigue C."/>
            <person name="Menard M.L."/>
            <person name="Miller N.M."/>
            <person name="Morales-Soto N."/>
            <person name="Norton S."/>
            <person name="Ogier J.C."/>
            <person name="Orchard S.S."/>
            <person name="Park D."/>
            <person name="Park Y."/>
            <person name="Qurollo B.A."/>
            <person name="Sugar D.R."/>
            <person name="Richards G.R."/>
            <person name="Rouy Z."/>
            <person name="Slominski B."/>
            <person name="Slominski K."/>
            <person name="Snyder H."/>
            <person name="Tjaden B.C."/>
            <person name="van der Hoeven R."/>
            <person name="Welch R.D."/>
            <person name="Wheeler C."/>
            <person name="Xiang B."/>
            <person name="Barbazuk B."/>
            <person name="Gaudriault S."/>
            <person name="Goodner B."/>
            <person name="Slater S.C."/>
            <person name="Forst S."/>
            <person name="Goldman B.S."/>
            <person name="Goodrich-Blair H."/>
        </authorList>
    </citation>
    <scope>NUCLEOTIDE SEQUENCE [LARGE SCALE GENOMIC DNA]</scope>
    <source>
        <strain evidence="2">ATCC 19061 / DSM 3370 / CCUG 14189 / LMG 1036 / NCIMB 9965 / AN6</strain>
    </source>
</reference>
<name>D3VBW4_XENNA</name>
<organism evidence="1 2">
    <name type="scientific">Xenorhabdus nematophila (strain ATCC 19061 / DSM 3370 / CCUG 14189 / LMG 1036 / NCIMB 9965 / AN6)</name>
    <dbReference type="NCBI Taxonomy" id="406817"/>
    <lineage>
        <taxon>Bacteria</taxon>
        <taxon>Pseudomonadati</taxon>
        <taxon>Pseudomonadota</taxon>
        <taxon>Gammaproteobacteria</taxon>
        <taxon>Enterobacterales</taxon>
        <taxon>Morganellaceae</taxon>
        <taxon>Xenorhabdus</taxon>
    </lineage>
</organism>
<dbReference type="HOGENOM" id="CLU_2921778_0_0_6"/>
<proteinExistence type="predicted"/>
<dbReference type="eggNOG" id="COG3311">
    <property type="taxonomic scope" value="Bacteria"/>
</dbReference>
<accession>D3VBW4</accession>
<dbReference type="AlphaFoldDB" id="D3VBW4"/>
<dbReference type="EMBL" id="FN667742">
    <property type="protein sequence ID" value="CBJ91953.1"/>
    <property type="molecule type" value="Genomic_DNA"/>
</dbReference>
<protein>
    <recommendedName>
        <fullName evidence="3">AlpA family phage regulatory protein</fullName>
    </recommendedName>
</protein>
<evidence type="ECO:0000313" key="1">
    <source>
        <dbReference type="EMBL" id="CBJ91953.1"/>
    </source>
</evidence>
<sequence>MENEGRFPARKPLSRNSCAWLLSDLLHWVRNPPTVENIIIRIAVNLPIKKYPYGKINCLGW</sequence>
<dbReference type="STRING" id="406817.XNC1_3925"/>
<dbReference type="KEGG" id="xne:XNC1_3925"/>
<keyword evidence="2" id="KW-1185">Reference proteome</keyword>
<evidence type="ECO:0008006" key="3">
    <source>
        <dbReference type="Google" id="ProtNLM"/>
    </source>
</evidence>
<dbReference type="Proteomes" id="UP000008075">
    <property type="component" value="Chromosome"/>
</dbReference>
<gene>
    <name evidence="1" type="ordered locus">XNC1_3925</name>
</gene>
<evidence type="ECO:0000313" key="2">
    <source>
        <dbReference type="Proteomes" id="UP000008075"/>
    </source>
</evidence>